<keyword evidence="2" id="KW-0472">Membrane</keyword>
<dbReference type="AlphaFoldDB" id="A0A1G8TGE8"/>
<evidence type="ECO:0000256" key="2">
    <source>
        <dbReference type="SAM" id="Phobius"/>
    </source>
</evidence>
<keyword evidence="2" id="KW-0812">Transmembrane</keyword>
<evidence type="ECO:0000313" key="4">
    <source>
        <dbReference type="Proteomes" id="UP000198882"/>
    </source>
</evidence>
<keyword evidence="4" id="KW-1185">Reference proteome</keyword>
<feature type="transmembrane region" description="Helical" evidence="2">
    <location>
        <begin position="25"/>
        <end position="41"/>
    </location>
</feature>
<reference evidence="4" key="1">
    <citation type="submission" date="2016-10" db="EMBL/GenBank/DDBJ databases">
        <authorList>
            <person name="Varghese N."/>
            <person name="Submissions S."/>
        </authorList>
    </citation>
    <scope>NUCLEOTIDE SEQUENCE [LARGE SCALE GENOMIC DNA]</scope>
    <source>
        <strain evidence="4">B4,CECT 8067,JCM 17497</strain>
    </source>
</reference>
<sequence length="276" mass="31721">MTTIFLERGTQLLQEILNVLNQNQGALSVLLSFLLVIAYIAQYRSMEKQREILEEQTKLSHQPVIAIDKWYIKDDALFFELSNIGSGTAKDIELAILIAPLPENTDTHLDRTINSEEIIWNEVNQIQEQEYMAEYGTEVSHQVIGRGALRAGETGVTVFAPYSIVIECWDPESNDHVFYSGFDNFKETNLDEEEDHYVNTGNDLFKFQVSFKYSNSLSDVIEEKLIWSQKFNIHEVDSLMDIVKAENVRDEDPRETIQPQNLRQPSSFYNNNSGGR</sequence>
<accession>A0A1G8TGE8</accession>
<feature type="region of interest" description="Disordered" evidence="1">
    <location>
        <begin position="250"/>
        <end position="276"/>
    </location>
</feature>
<dbReference type="OrthoDB" id="373122at2157"/>
<dbReference type="Proteomes" id="UP000198882">
    <property type="component" value="Unassembled WGS sequence"/>
</dbReference>
<name>A0A1G8TGE8_9EURY</name>
<feature type="compositionally biased region" description="Polar residues" evidence="1">
    <location>
        <begin position="257"/>
        <end position="276"/>
    </location>
</feature>
<dbReference type="EMBL" id="FNFE01000001">
    <property type="protein sequence ID" value="SDJ40484.1"/>
    <property type="molecule type" value="Genomic_DNA"/>
</dbReference>
<organism evidence="3 4">
    <name type="scientific">Natronorubrum texcoconense</name>
    <dbReference type="NCBI Taxonomy" id="1095776"/>
    <lineage>
        <taxon>Archaea</taxon>
        <taxon>Methanobacteriati</taxon>
        <taxon>Methanobacteriota</taxon>
        <taxon>Stenosarchaea group</taxon>
        <taxon>Halobacteria</taxon>
        <taxon>Halobacteriales</taxon>
        <taxon>Natrialbaceae</taxon>
        <taxon>Natronorubrum</taxon>
    </lineage>
</organism>
<keyword evidence="2" id="KW-1133">Transmembrane helix</keyword>
<evidence type="ECO:0000256" key="1">
    <source>
        <dbReference type="SAM" id="MobiDB-lite"/>
    </source>
</evidence>
<evidence type="ECO:0000313" key="3">
    <source>
        <dbReference type="EMBL" id="SDJ40484.1"/>
    </source>
</evidence>
<gene>
    <name evidence="3" type="ORF">SAMN04515672_0456</name>
</gene>
<protein>
    <submittedName>
        <fullName evidence="3">Uncharacterized protein</fullName>
    </submittedName>
</protein>
<proteinExistence type="predicted"/>
<dbReference type="RefSeq" id="WP_139171250.1">
    <property type="nucleotide sequence ID" value="NZ_FNFE01000001.1"/>
</dbReference>